<reference evidence="2 3" key="1">
    <citation type="submission" date="2020-02" db="EMBL/GenBank/DDBJ databases">
        <title>Draft genome sequence of two Spirosoma agri KCTC 52727 and Spirosoma terrae KCTC 52035.</title>
        <authorList>
            <person name="Rojas J."/>
            <person name="Ambika Manirajan B."/>
            <person name="Ratering S."/>
            <person name="Suarez C."/>
            <person name="Schnell S."/>
        </authorList>
    </citation>
    <scope>NUCLEOTIDE SEQUENCE [LARGE SCALE GENOMIC DNA]</scope>
    <source>
        <strain evidence="2 3">KCTC 52727</strain>
    </source>
</reference>
<name>A0A6M0IJ64_9BACT</name>
<keyword evidence="1" id="KW-0812">Transmembrane</keyword>
<dbReference type="RefSeq" id="WP_164038669.1">
    <property type="nucleotide sequence ID" value="NZ_JAAGNZ010000001.1"/>
</dbReference>
<comment type="caution">
    <text evidence="2">The sequence shown here is derived from an EMBL/GenBank/DDBJ whole genome shotgun (WGS) entry which is preliminary data.</text>
</comment>
<dbReference type="Proteomes" id="UP000477386">
    <property type="component" value="Unassembled WGS sequence"/>
</dbReference>
<evidence type="ECO:0000313" key="2">
    <source>
        <dbReference type="EMBL" id="NEU67862.1"/>
    </source>
</evidence>
<sequence length="193" mass="22893">MEKVGVSAPLGRRVWVMQFVYLAVSCLLVWLIVELPENNDWLTGTVARFYGQRQRLGGTTDRQSREREGYKTAYTYTTLIKQHVKPTDYFLIPPQRYLIRNAYKLGAADGYVWLYPSVLYYHLGKAVHLLDMTGPDTTWHWATHTFWVQNKQLVLLRLTAENRQAVFTEFRKYDPQFFAYTPEQARRYYYSQK</sequence>
<dbReference type="PROSITE" id="PS51257">
    <property type="entry name" value="PROKAR_LIPOPROTEIN"/>
    <property type="match status" value="1"/>
</dbReference>
<feature type="transmembrane region" description="Helical" evidence="1">
    <location>
        <begin position="15"/>
        <end position="33"/>
    </location>
</feature>
<proteinExistence type="predicted"/>
<protein>
    <submittedName>
        <fullName evidence="2">Uncharacterized protein</fullName>
    </submittedName>
</protein>
<keyword evidence="3" id="KW-1185">Reference proteome</keyword>
<dbReference type="AlphaFoldDB" id="A0A6M0IJ64"/>
<keyword evidence="1" id="KW-1133">Transmembrane helix</keyword>
<evidence type="ECO:0000313" key="3">
    <source>
        <dbReference type="Proteomes" id="UP000477386"/>
    </source>
</evidence>
<organism evidence="2 3">
    <name type="scientific">Spirosoma agri</name>
    <dbReference type="NCBI Taxonomy" id="1987381"/>
    <lineage>
        <taxon>Bacteria</taxon>
        <taxon>Pseudomonadati</taxon>
        <taxon>Bacteroidota</taxon>
        <taxon>Cytophagia</taxon>
        <taxon>Cytophagales</taxon>
        <taxon>Cytophagaceae</taxon>
        <taxon>Spirosoma</taxon>
    </lineage>
</organism>
<accession>A0A6M0IJ64</accession>
<gene>
    <name evidence="2" type="ORF">GK091_13305</name>
</gene>
<keyword evidence="1" id="KW-0472">Membrane</keyword>
<evidence type="ECO:0000256" key="1">
    <source>
        <dbReference type="SAM" id="Phobius"/>
    </source>
</evidence>
<dbReference type="EMBL" id="JAAGNZ010000001">
    <property type="protein sequence ID" value="NEU67862.1"/>
    <property type="molecule type" value="Genomic_DNA"/>
</dbReference>